<protein>
    <submittedName>
        <fullName evidence="1">Uncharacterized protein</fullName>
    </submittedName>
</protein>
<gene>
    <name evidence="1" type="ORF">LCGC14_0883530</name>
</gene>
<sequence>MKRLLLGIISTTIILICIFYIGCDDSREPKADILQSIQTEQMMSEAQRQIGMPNIVNFQQRKLMKLIYELCDKEDLICYAYIKSDYQGKLFFIGKCIGYGIPFSAQYTNPEKVIKYRNTRYYSGSSPSTIPQPDPNGLYMPTSSSATWLMMINPETNKPRPVYIEPAIVVSPFKLHKNTTEVYNESARDR</sequence>
<reference evidence="1" key="1">
    <citation type="journal article" date="2015" name="Nature">
        <title>Complex archaea that bridge the gap between prokaryotes and eukaryotes.</title>
        <authorList>
            <person name="Spang A."/>
            <person name="Saw J.H."/>
            <person name="Jorgensen S.L."/>
            <person name="Zaremba-Niedzwiedzka K."/>
            <person name="Martijn J."/>
            <person name="Lind A.E."/>
            <person name="van Eijk R."/>
            <person name="Schleper C."/>
            <person name="Guy L."/>
            <person name="Ettema T.J."/>
        </authorList>
    </citation>
    <scope>NUCLEOTIDE SEQUENCE</scope>
</reference>
<dbReference type="EMBL" id="LAZR01002792">
    <property type="protein sequence ID" value="KKN25569.1"/>
    <property type="molecule type" value="Genomic_DNA"/>
</dbReference>
<name>A0A0F9P661_9ZZZZ</name>
<accession>A0A0F9P661</accession>
<organism evidence="1">
    <name type="scientific">marine sediment metagenome</name>
    <dbReference type="NCBI Taxonomy" id="412755"/>
    <lineage>
        <taxon>unclassified sequences</taxon>
        <taxon>metagenomes</taxon>
        <taxon>ecological metagenomes</taxon>
    </lineage>
</organism>
<proteinExistence type="predicted"/>
<comment type="caution">
    <text evidence="1">The sequence shown here is derived from an EMBL/GenBank/DDBJ whole genome shotgun (WGS) entry which is preliminary data.</text>
</comment>
<evidence type="ECO:0000313" key="1">
    <source>
        <dbReference type="EMBL" id="KKN25569.1"/>
    </source>
</evidence>
<dbReference type="AlphaFoldDB" id="A0A0F9P661"/>